<keyword evidence="6" id="KW-1185">Reference proteome</keyword>
<dbReference type="EMBL" id="CP066308">
    <property type="protein sequence ID" value="QQE72794.1"/>
    <property type="molecule type" value="Genomic_DNA"/>
</dbReference>
<evidence type="ECO:0000256" key="1">
    <source>
        <dbReference type="ARBA" id="ARBA00007169"/>
    </source>
</evidence>
<dbReference type="InterPro" id="IPR012223">
    <property type="entry name" value="TEII"/>
</dbReference>
<dbReference type="PANTHER" id="PTHR11487">
    <property type="entry name" value="THIOESTERASE"/>
    <property type="match status" value="1"/>
</dbReference>
<dbReference type="Proteomes" id="UP000595847">
    <property type="component" value="Chromosome"/>
</dbReference>
<dbReference type="RefSeq" id="WP_198826427.1">
    <property type="nucleotide sequence ID" value="NZ_CP066308.1"/>
</dbReference>
<evidence type="ECO:0000313" key="5">
    <source>
        <dbReference type="Proteomes" id="UP000595847"/>
    </source>
</evidence>
<organism evidence="3 5">
    <name type="scientific">Brevibacillus composti</name>
    <dbReference type="NCBI Taxonomy" id="2796470"/>
    <lineage>
        <taxon>Bacteria</taxon>
        <taxon>Bacillati</taxon>
        <taxon>Bacillota</taxon>
        <taxon>Bacilli</taxon>
        <taxon>Bacillales</taxon>
        <taxon>Paenibacillaceae</taxon>
        <taxon>Brevibacillus</taxon>
    </lineage>
</organism>
<protein>
    <submittedName>
        <fullName evidence="3">Thioesterase</fullName>
    </submittedName>
</protein>
<dbReference type="Gene3D" id="3.40.50.1820">
    <property type="entry name" value="alpha/beta hydrolase"/>
    <property type="match status" value="1"/>
</dbReference>
<evidence type="ECO:0000313" key="3">
    <source>
        <dbReference type="EMBL" id="QQE72794.1"/>
    </source>
</evidence>
<sequence>MPKYKLFCLPHAGGSASAYAKWKPLFLPRMEVVPVELAGRGARLKEKLNRSMEHAVFDIYEQIQGQVDEGPYAILGHSMGSLLAFELLHQLSARGHRLPQLAVFSGSNPPHRPVGKRRHLLSDEELREELLLFGGTPEELLLHEELLEIIMPIIRADFQIVETYRPQNTSVAFDCDFLVLQGKADLFTSAKQAGEWGRYTRRLCHLEPFPGGHFILFEHEEEIARLILQKMEAKTRALFLHPH</sequence>
<feature type="domain" description="Thioesterase" evidence="2">
    <location>
        <begin position="5"/>
        <end position="229"/>
    </location>
</feature>
<dbReference type="EMBL" id="CP073708">
    <property type="protein sequence ID" value="QUO39873.1"/>
    <property type="molecule type" value="Genomic_DNA"/>
</dbReference>
<reference evidence="4" key="2">
    <citation type="submission" date="2021-04" db="EMBL/GenBank/DDBJ databases">
        <title>Brevibacillus composti FJAT-54423, complete genome.</title>
        <authorList>
            <person name="Tang R."/>
        </authorList>
    </citation>
    <scope>NUCLEOTIDE SEQUENCE</scope>
    <source>
        <strain evidence="4">FJAT-54424</strain>
    </source>
</reference>
<reference evidence="3 5" key="1">
    <citation type="submission" date="2020-12" db="EMBL/GenBank/DDBJ databases">
        <title>strain FJAT-54423T represents a novel species of the genus Brevibacillus.</title>
        <authorList>
            <person name="Tang R."/>
        </authorList>
    </citation>
    <scope>NUCLEOTIDE SEQUENCE [LARGE SCALE GENOMIC DNA]</scope>
    <source>
        <strain evidence="3 5">FJAT-54423</strain>
    </source>
</reference>
<evidence type="ECO:0000313" key="4">
    <source>
        <dbReference type="EMBL" id="QUO39873.1"/>
    </source>
</evidence>
<dbReference type="SUPFAM" id="SSF53474">
    <property type="entry name" value="alpha/beta-Hydrolases"/>
    <property type="match status" value="1"/>
</dbReference>
<name>A0A7T5JM66_9BACL</name>
<gene>
    <name evidence="3" type="ORF">JD108_12645</name>
    <name evidence="4" type="ORF">KDJ56_12590</name>
</gene>
<dbReference type="GO" id="GO:0008610">
    <property type="term" value="P:lipid biosynthetic process"/>
    <property type="evidence" value="ECO:0007669"/>
    <property type="project" value="TreeGrafter"/>
</dbReference>
<dbReference type="Pfam" id="PF00975">
    <property type="entry name" value="Thioesterase"/>
    <property type="match status" value="1"/>
</dbReference>
<evidence type="ECO:0000259" key="2">
    <source>
        <dbReference type="Pfam" id="PF00975"/>
    </source>
</evidence>
<comment type="similarity">
    <text evidence="1">Belongs to the thioesterase family.</text>
</comment>
<dbReference type="InterPro" id="IPR029058">
    <property type="entry name" value="AB_hydrolase_fold"/>
</dbReference>
<dbReference type="PANTHER" id="PTHR11487:SF0">
    <property type="entry name" value="S-ACYL FATTY ACID SYNTHASE THIOESTERASE, MEDIUM CHAIN"/>
    <property type="match status" value="1"/>
</dbReference>
<evidence type="ECO:0000313" key="6">
    <source>
        <dbReference type="Proteomes" id="UP000677234"/>
    </source>
</evidence>
<dbReference type="AlphaFoldDB" id="A0A7T5JM66"/>
<dbReference type="InterPro" id="IPR001031">
    <property type="entry name" value="Thioesterase"/>
</dbReference>
<dbReference type="KEGG" id="bcop:JD108_12645"/>
<dbReference type="Proteomes" id="UP000677234">
    <property type="component" value="Chromosome"/>
</dbReference>
<accession>A0A7T5JM66</accession>
<proteinExistence type="inferred from homology"/>